<accession>A0ABW1A8Z2</accession>
<gene>
    <name evidence="3" type="ORF">ACFPZN_28670</name>
</gene>
<dbReference type="PANTHER" id="PTHR11786:SF0">
    <property type="entry name" value="ARYLAMINE N-ACETYLTRANSFERASE 4-RELATED"/>
    <property type="match status" value="1"/>
</dbReference>
<evidence type="ECO:0000256" key="2">
    <source>
        <dbReference type="RuleBase" id="RU003452"/>
    </source>
</evidence>
<dbReference type="Proteomes" id="UP001596074">
    <property type="component" value="Unassembled WGS sequence"/>
</dbReference>
<dbReference type="InterPro" id="IPR001447">
    <property type="entry name" value="Arylamine_N-AcTrfase"/>
</dbReference>
<comment type="similarity">
    <text evidence="1 2">Belongs to the arylamine N-acetyltransferase family.</text>
</comment>
<dbReference type="PRINTS" id="PR01543">
    <property type="entry name" value="ANATRNSFRASE"/>
</dbReference>
<proteinExistence type="inferred from homology"/>
<dbReference type="EMBL" id="JBHSON010000043">
    <property type="protein sequence ID" value="MFC5749615.1"/>
    <property type="molecule type" value="Genomic_DNA"/>
</dbReference>
<organism evidence="3 4">
    <name type="scientific">Actinomadura rugatobispora</name>
    <dbReference type="NCBI Taxonomy" id="1994"/>
    <lineage>
        <taxon>Bacteria</taxon>
        <taxon>Bacillati</taxon>
        <taxon>Actinomycetota</taxon>
        <taxon>Actinomycetes</taxon>
        <taxon>Streptosporangiales</taxon>
        <taxon>Thermomonosporaceae</taxon>
        <taxon>Actinomadura</taxon>
    </lineage>
</organism>
<name>A0ABW1A8Z2_9ACTN</name>
<dbReference type="Gene3D" id="2.40.128.150">
    <property type="entry name" value="Cysteine proteinases"/>
    <property type="match status" value="1"/>
</dbReference>
<protein>
    <submittedName>
        <fullName evidence="3">Arylamine N-acetyltransferase</fullName>
    </submittedName>
</protein>
<dbReference type="Gene3D" id="3.30.2140.10">
    <property type="entry name" value="Arylamine N-acetyltransferase"/>
    <property type="match status" value="1"/>
</dbReference>
<evidence type="ECO:0000313" key="3">
    <source>
        <dbReference type="EMBL" id="MFC5749615.1"/>
    </source>
</evidence>
<evidence type="ECO:0000313" key="4">
    <source>
        <dbReference type="Proteomes" id="UP001596074"/>
    </source>
</evidence>
<dbReference type="RefSeq" id="WP_378285343.1">
    <property type="nucleotide sequence ID" value="NZ_JBHSON010000043.1"/>
</dbReference>
<evidence type="ECO:0000256" key="1">
    <source>
        <dbReference type="ARBA" id="ARBA00006547"/>
    </source>
</evidence>
<sequence>MTHPPGDLAWQGELLDLDAYLARIGYEGDRSPTLETLRRLQGGHVTSIPFENLEIFLGRPVLLGVEAVQDKLVRHRRGGYCFEHTELFAAALERLGFTFTALSARVSLGFDKLLPATHALVRVEVDGGLWICDVGFGAGPLAPLPFEDGAEAEQGGWAYRLERLTGDAGGLPGAQEWALHQRGPEGWLRRHTFMLAPSYRIDYEVGNHFVSTHPNSPFTGRAYSQRYAPDVQYQLDGTRLTATHADGRADAVEVRELEPGEVPKVLAETFGVELAAADASRLVGELSRARG</sequence>
<comment type="caution">
    <text evidence="3">The sequence shown here is derived from an EMBL/GenBank/DDBJ whole genome shotgun (WGS) entry which is preliminary data.</text>
</comment>
<dbReference type="SUPFAM" id="SSF54001">
    <property type="entry name" value="Cysteine proteinases"/>
    <property type="match status" value="1"/>
</dbReference>
<keyword evidence="4" id="KW-1185">Reference proteome</keyword>
<dbReference type="PANTHER" id="PTHR11786">
    <property type="entry name" value="N-HYDROXYARYLAMINE O-ACETYLTRANSFERASE"/>
    <property type="match status" value="1"/>
</dbReference>
<reference evidence="4" key="1">
    <citation type="journal article" date="2019" name="Int. J. Syst. Evol. Microbiol.">
        <title>The Global Catalogue of Microorganisms (GCM) 10K type strain sequencing project: providing services to taxonomists for standard genome sequencing and annotation.</title>
        <authorList>
            <consortium name="The Broad Institute Genomics Platform"/>
            <consortium name="The Broad Institute Genome Sequencing Center for Infectious Disease"/>
            <person name="Wu L."/>
            <person name="Ma J."/>
        </authorList>
    </citation>
    <scope>NUCLEOTIDE SEQUENCE [LARGE SCALE GENOMIC DNA]</scope>
    <source>
        <strain evidence="4">KCTC 42087</strain>
    </source>
</reference>
<dbReference type="Pfam" id="PF00797">
    <property type="entry name" value="Acetyltransf_2"/>
    <property type="match status" value="1"/>
</dbReference>
<dbReference type="InterPro" id="IPR038765">
    <property type="entry name" value="Papain-like_cys_pep_sf"/>
</dbReference>